<dbReference type="Gene3D" id="1.10.3720.10">
    <property type="entry name" value="MetI-like"/>
    <property type="match status" value="1"/>
</dbReference>
<keyword evidence="5 6" id="KW-0472">Membrane</keyword>
<sequence>MASTHRAPPTARALWVLAAVGALVLLALPLLSASPNRLLSGKGVALWSVAAQVGWAALLPLASLFISVVLAGSGWLARRWQNVAFSAGLLSAAISLLSLAALVGGFATVADVQTEGLGRTTLGSGFWVFTLVLWLTANELMRQLQWQAVQRTAAWALLAVGIGALGLSGSLDALSTVKEYSARAEDFWRAWGQHLHIMGYTVALTLGVGLPLGVYLQRTPRWSQRFFVLLSGVQTIPSIALFSVLMALLAALGKAWPLLPALGLHGVGMAPAVLALCAYALLPLVRSVVAGLQQVPRAIHESAQAMGLSARQTLWQVELPLALPLVVSGVKVMVIQTIGLTAVAALIGAGGLGSLMFEGLFSSAMDLVVLAVFPIVAMAWLAEGLLSSVATACGRWARHTA</sequence>
<dbReference type="GO" id="GO:0055085">
    <property type="term" value="P:transmembrane transport"/>
    <property type="evidence" value="ECO:0007669"/>
    <property type="project" value="InterPro"/>
</dbReference>
<accession>A0A515EJD7</accession>
<keyword evidence="4 6" id="KW-1133">Transmembrane helix</keyword>
<evidence type="ECO:0000256" key="2">
    <source>
        <dbReference type="ARBA" id="ARBA00022448"/>
    </source>
</evidence>
<dbReference type="GO" id="GO:0031460">
    <property type="term" value="P:glycine betaine transport"/>
    <property type="evidence" value="ECO:0007669"/>
    <property type="project" value="TreeGrafter"/>
</dbReference>
<dbReference type="InterPro" id="IPR000515">
    <property type="entry name" value="MetI-like"/>
</dbReference>
<comment type="subcellular location">
    <subcellularLocation>
        <location evidence="1 6">Cell membrane</location>
        <topology evidence="1 6">Multi-pass membrane protein</topology>
    </subcellularLocation>
</comment>
<dbReference type="AlphaFoldDB" id="A0A515EJD7"/>
<feature type="transmembrane region" description="Helical" evidence="6">
    <location>
        <begin position="367"/>
        <end position="386"/>
    </location>
</feature>
<evidence type="ECO:0000256" key="5">
    <source>
        <dbReference type="ARBA" id="ARBA00023136"/>
    </source>
</evidence>
<keyword evidence="2 6" id="KW-0813">Transport</keyword>
<reference evidence="9" key="2">
    <citation type="journal article" date="2020" name="Int. J. Syst. Evol. Microbiol.">
        <title>Genomic insights into a novel species Rhodoferax aquaticus sp. nov., isolated from freshwater.</title>
        <authorList>
            <person name="Li T."/>
            <person name="Zhuo Y."/>
            <person name="Jin C.Z."/>
            <person name="Wu X."/>
            <person name="Ko S.R."/>
            <person name="Jin F.J."/>
            <person name="Ahn C.Y."/>
            <person name="Oh H.M."/>
            <person name="Lee H.G."/>
            <person name="Jin L."/>
        </authorList>
    </citation>
    <scope>NUCLEOTIDE SEQUENCE [LARGE SCALE GENOMIC DNA]</scope>
    <source>
        <strain evidence="9">Gr-4</strain>
    </source>
</reference>
<evidence type="ECO:0000256" key="4">
    <source>
        <dbReference type="ARBA" id="ARBA00022989"/>
    </source>
</evidence>
<evidence type="ECO:0000256" key="3">
    <source>
        <dbReference type="ARBA" id="ARBA00022692"/>
    </source>
</evidence>
<evidence type="ECO:0000256" key="6">
    <source>
        <dbReference type="RuleBase" id="RU363032"/>
    </source>
</evidence>
<evidence type="ECO:0000313" key="9">
    <source>
        <dbReference type="Proteomes" id="UP000317365"/>
    </source>
</evidence>
<feature type="transmembrane region" description="Helical" evidence="6">
    <location>
        <begin position="153"/>
        <end position="177"/>
    </location>
</feature>
<protein>
    <submittedName>
        <fullName evidence="8">ABC transporter permease</fullName>
    </submittedName>
</protein>
<dbReference type="KEGG" id="rhg:EXZ61_00545"/>
<dbReference type="EMBL" id="CP036282">
    <property type="protein sequence ID" value="QDL52783.1"/>
    <property type="molecule type" value="Genomic_DNA"/>
</dbReference>
<feature type="transmembrane region" description="Helical" evidence="6">
    <location>
        <begin position="197"/>
        <end position="216"/>
    </location>
</feature>
<dbReference type="RefSeq" id="WP_142808235.1">
    <property type="nucleotide sequence ID" value="NZ_CP036282.1"/>
</dbReference>
<evidence type="ECO:0000256" key="1">
    <source>
        <dbReference type="ARBA" id="ARBA00004651"/>
    </source>
</evidence>
<feature type="transmembrane region" description="Helical" evidence="6">
    <location>
        <begin position="57"/>
        <end position="77"/>
    </location>
</feature>
<feature type="transmembrane region" description="Helical" evidence="6">
    <location>
        <begin position="228"/>
        <end position="252"/>
    </location>
</feature>
<evidence type="ECO:0000259" key="7">
    <source>
        <dbReference type="PROSITE" id="PS50928"/>
    </source>
</evidence>
<dbReference type="PANTHER" id="PTHR30177">
    <property type="entry name" value="GLYCINE BETAINE/L-PROLINE TRANSPORT SYSTEM PERMEASE PROTEIN PROW"/>
    <property type="match status" value="1"/>
</dbReference>
<keyword evidence="3 6" id="KW-0812">Transmembrane</keyword>
<proteinExistence type="inferred from homology"/>
<dbReference type="InterPro" id="IPR035906">
    <property type="entry name" value="MetI-like_sf"/>
</dbReference>
<dbReference type="Pfam" id="PF00528">
    <property type="entry name" value="BPD_transp_1"/>
    <property type="match status" value="1"/>
</dbReference>
<feature type="domain" description="ABC transmembrane type-1" evidence="7">
    <location>
        <begin position="191"/>
        <end position="386"/>
    </location>
</feature>
<feature type="transmembrane region" description="Helical" evidence="6">
    <location>
        <begin position="122"/>
        <end position="141"/>
    </location>
</feature>
<dbReference type="Proteomes" id="UP000317365">
    <property type="component" value="Chromosome"/>
</dbReference>
<feature type="transmembrane region" description="Helical" evidence="6">
    <location>
        <begin position="89"/>
        <end position="110"/>
    </location>
</feature>
<dbReference type="PANTHER" id="PTHR30177:SF30">
    <property type="entry name" value="GLYCINE BETAINE UPTAKE SYSTEM PERMEASE PROTEIN YEHY"/>
    <property type="match status" value="1"/>
</dbReference>
<comment type="similarity">
    <text evidence="6">Belongs to the binding-protein-dependent transport system permease family.</text>
</comment>
<feature type="transmembrane region" description="Helical" evidence="6">
    <location>
        <begin position="258"/>
        <end position="282"/>
    </location>
</feature>
<gene>
    <name evidence="8" type="ORF">EXZ61_00545</name>
</gene>
<name>A0A515EJD7_9BURK</name>
<dbReference type="GO" id="GO:0005886">
    <property type="term" value="C:plasma membrane"/>
    <property type="evidence" value="ECO:0007669"/>
    <property type="project" value="UniProtKB-SubCell"/>
</dbReference>
<dbReference type="PROSITE" id="PS50928">
    <property type="entry name" value="ABC_TM1"/>
    <property type="match status" value="1"/>
</dbReference>
<organism evidence="8 9">
    <name type="scientific">Rhodoferax aquaticus</name>
    <dbReference type="NCBI Taxonomy" id="2527691"/>
    <lineage>
        <taxon>Bacteria</taxon>
        <taxon>Pseudomonadati</taxon>
        <taxon>Pseudomonadota</taxon>
        <taxon>Betaproteobacteria</taxon>
        <taxon>Burkholderiales</taxon>
        <taxon>Comamonadaceae</taxon>
        <taxon>Rhodoferax</taxon>
    </lineage>
</organism>
<evidence type="ECO:0000313" key="8">
    <source>
        <dbReference type="EMBL" id="QDL52783.1"/>
    </source>
</evidence>
<dbReference type="CDD" id="cd06261">
    <property type="entry name" value="TM_PBP2"/>
    <property type="match status" value="1"/>
</dbReference>
<dbReference type="InterPro" id="IPR051204">
    <property type="entry name" value="ABC_transp_perm/SBD"/>
</dbReference>
<keyword evidence="9" id="KW-1185">Reference proteome</keyword>
<reference evidence="9" key="1">
    <citation type="submission" date="2019-02" db="EMBL/GenBank/DDBJ databases">
        <title>Complete genome sequence of Rhodoferax sp. Gr-4.</title>
        <authorList>
            <person name="Jin L."/>
        </authorList>
    </citation>
    <scope>NUCLEOTIDE SEQUENCE [LARGE SCALE GENOMIC DNA]</scope>
    <source>
        <strain evidence="9">Gr-4</strain>
    </source>
</reference>
<dbReference type="SUPFAM" id="SSF161098">
    <property type="entry name" value="MetI-like"/>
    <property type="match status" value="1"/>
</dbReference>